<dbReference type="CDD" id="cd17729">
    <property type="entry name" value="BRCT_CTDP1"/>
    <property type="match status" value="1"/>
</dbReference>
<proteinExistence type="predicted"/>
<dbReference type="InterPro" id="IPR036420">
    <property type="entry name" value="BRCT_dom_sf"/>
</dbReference>
<name>A0A136IW49_9PEZI</name>
<feature type="region of interest" description="Disordered" evidence="7">
    <location>
        <begin position="635"/>
        <end position="790"/>
    </location>
</feature>
<evidence type="ECO:0000313" key="11">
    <source>
        <dbReference type="Proteomes" id="UP000070501"/>
    </source>
</evidence>
<dbReference type="CDD" id="cd07521">
    <property type="entry name" value="HAD_FCP1-like"/>
    <property type="match status" value="1"/>
</dbReference>
<feature type="region of interest" description="Disordered" evidence="7">
    <location>
        <begin position="403"/>
        <end position="438"/>
    </location>
</feature>
<protein>
    <recommendedName>
        <fullName evidence="6">RNA polymerase II subunit A C-terminal domain phosphatase</fullName>
        <ecNumber evidence="6">3.1.3.16</ecNumber>
    </recommendedName>
</protein>
<dbReference type="STRING" id="196109.A0A136IW49"/>
<dbReference type="InterPro" id="IPR011053">
    <property type="entry name" value="Single_hybrid_motif"/>
</dbReference>
<gene>
    <name evidence="10" type="ORF">Micbo1qcDRAFT_165329</name>
</gene>
<dbReference type="PROSITE" id="PS50969">
    <property type="entry name" value="FCP1"/>
    <property type="match status" value="1"/>
</dbReference>
<dbReference type="EC" id="3.1.3.16" evidence="6"/>
<dbReference type="SUPFAM" id="SSF51230">
    <property type="entry name" value="Single hybrid motif"/>
    <property type="match status" value="1"/>
</dbReference>
<dbReference type="NCBIfam" id="TIGR02250">
    <property type="entry name" value="FCP1_euk"/>
    <property type="match status" value="1"/>
</dbReference>
<feature type="region of interest" description="Disordered" evidence="7">
    <location>
        <begin position="339"/>
        <end position="371"/>
    </location>
</feature>
<dbReference type="Gene3D" id="3.40.50.10190">
    <property type="entry name" value="BRCT domain"/>
    <property type="match status" value="1"/>
</dbReference>
<sequence length="826" mass="91856">MGKTLKLGAALSYPITITKILKNVGDDISKKEPVLQYSYKFKRVVHQEYEQDRVDIETGYADWDSPAEGKILKWRVKQGDVIESDQQLITIEEACSHEVQYAGLCAICGKDMKEANYASEQLDTSRATVAMVHDNVSLTVSSDQAIRAEMSLQKRLLKDRKLSLVVDLDQTIIHACIEPTVGEWQRDPENPNYEAVKEVRSFQLDDGPRGLASGCWYYIKMRPGLAEFLENIAELFELHVYTMGTRAYALNIAKIVDPTQKLFGNRVISRDENGSMTAKSLQRLFPVSTNMVVVIDDRADVWPQNRSNLIKVTPYDFFKGIGDINSSFLPKREDILAPSPLPELTAKPPPKLESAESVENSKSIAEHEKALATSSDETIILQLQAEEQERTLERQLTDRPLLHLQKQLDKEDEAAEKKVAETKDDSKPASNGDVDHLNHHHRHNLLRDDDQELIYLERHLANLHKSFFEQFDARATNHRADDIAPDSVPDAGKILTFLKSRVLRGTKIVLSGLVPIGADVRRTEIGLQAESFGTEISTRITSETTHLVISSSRPRTQKVQQAARMPHIKIVNQDWLADSIAQWKKLDERPYLIDVHPSDRAAAARASIGSGDGSTTPPSNSRITVVQSGQHLFEDEQGEDADEDDDDDDDGDAGFDDDEQPEDQDLSDVMPTELQDGEKSPGALGRTAWADMAKELEDELGSDLDDSDLESVDRGFDTDDESGKKRKYDSDDGDDGSLLAKKQRLAKTRTTGLRNVHNVGEDDTESNGLPTPGATGDDDEVNLVPRSNDADKDIAAFAQSAEDDDDDDIDGLEAELEAELAAAMDE</sequence>
<dbReference type="InterPro" id="IPR011947">
    <property type="entry name" value="FCP1_euk"/>
</dbReference>
<organism evidence="10 11">
    <name type="scientific">Microdochium bolleyi</name>
    <dbReference type="NCBI Taxonomy" id="196109"/>
    <lineage>
        <taxon>Eukaryota</taxon>
        <taxon>Fungi</taxon>
        <taxon>Dikarya</taxon>
        <taxon>Ascomycota</taxon>
        <taxon>Pezizomycotina</taxon>
        <taxon>Sordariomycetes</taxon>
        <taxon>Xylariomycetidae</taxon>
        <taxon>Xylariales</taxon>
        <taxon>Microdochiaceae</taxon>
        <taxon>Microdochium</taxon>
    </lineage>
</organism>
<dbReference type="EMBL" id="KQ964255">
    <property type="protein sequence ID" value="KXJ89274.1"/>
    <property type="molecule type" value="Genomic_DNA"/>
</dbReference>
<dbReference type="InterPro" id="IPR023214">
    <property type="entry name" value="HAD_sf"/>
</dbReference>
<dbReference type="Pfam" id="PF03031">
    <property type="entry name" value="NIF"/>
    <property type="match status" value="1"/>
</dbReference>
<dbReference type="Proteomes" id="UP000070501">
    <property type="component" value="Unassembled WGS sequence"/>
</dbReference>
<evidence type="ECO:0000259" key="8">
    <source>
        <dbReference type="PROSITE" id="PS50172"/>
    </source>
</evidence>
<dbReference type="PANTHER" id="PTHR23081:SF36">
    <property type="entry name" value="RNA POLYMERASE II SUBUNIT A C-TERMINAL DOMAIN PHOSPHATASE"/>
    <property type="match status" value="1"/>
</dbReference>
<dbReference type="GO" id="GO:0005634">
    <property type="term" value="C:nucleus"/>
    <property type="evidence" value="ECO:0007669"/>
    <property type="project" value="UniProtKB-SubCell"/>
</dbReference>
<keyword evidence="2 6" id="KW-0378">Hydrolase</keyword>
<dbReference type="Pfam" id="PF00533">
    <property type="entry name" value="BRCT"/>
    <property type="match status" value="1"/>
</dbReference>
<dbReference type="PANTHER" id="PTHR23081">
    <property type="entry name" value="RNA POLYMERASE II CTD PHOSPHATASE"/>
    <property type="match status" value="1"/>
</dbReference>
<evidence type="ECO:0000259" key="9">
    <source>
        <dbReference type="PROSITE" id="PS50969"/>
    </source>
</evidence>
<keyword evidence="11" id="KW-1185">Reference proteome</keyword>
<dbReference type="SMART" id="SM00577">
    <property type="entry name" value="CPDc"/>
    <property type="match status" value="1"/>
</dbReference>
<dbReference type="GO" id="GO:0008420">
    <property type="term" value="F:RNA polymerase II CTD heptapeptide repeat phosphatase activity"/>
    <property type="evidence" value="ECO:0007669"/>
    <property type="project" value="UniProtKB-UniRule"/>
</dbReference>
<dbReference type="InterPro" id="IPR001357">
    <property type="entry name" value="BRCT_dom"/>
</dbReference>
<feature type="domain" description="BRCT" evidence="8">
    <location>
        <begin position="498"/>
        <end position="593"/>
    </location>
</feature>
<feature type="compositionally biased region" description="Acidic residues" evidence="7">
    <location>
        <begin position="696"/>
        <end position="710"/>
    </location>
</feature>
<comment type="catalytic activity">
    <reaction evidence="4 6">
        <text>O-phospho-L-seryl-[protein] + H2O = L-seryl-[protein] + phosphate</text>
        <dbReference type="Rhea" id="RHEA:20629"/>
        <dbReference type="Rhea" id="RHEA-COMP:9863"/>
        <dbReference type="Rhea" id="RHEA-COMP:11604"/>
        <dbReference type="ChEBI" id="CHEBI:15377"/>
        <dbReference type="ChEBI" id="CHEBI:29999"/>
        <dbReference type="ChEBI" id="CHEBI:43474"/>
        <dbReference type="ChEBI" id="CHEBI:83421"/>
        <dbReference type="EC" id="3.1.3.16"/>
    </reaction>
</comment>
<dbReference type="InterPro" id="IPR004274">
    <property type="entry name" value="FCP1_dom"/>
</dbReference>
<evidence type="ECO:0000256" key="4">
    <source>
        <dbReference type="ARBA" id="ARBA00047761"/>
    </source>
</evidence>
<comment type="function">
    <text evidence="6">This promotes the activity of RNA polymerase II.</text>
</comment>
<dbReference type="Gene3D" id="2.40.50.100">
    <property type="match status" value="1"/>
</dbReference>
<evidence type="ECO:0000256" key="1">
    <source>
        <dbReference type="ARBA" id="ARBA00004123"/>
    </source>
</evidence>
<reference evidence="11" key="1">
    <citation type="submission" date="2016-02" db="EMBL/GenBank/DDBJ databases">
        <title>Draft genome sequence of Microdochium bolleyi, a fungal endophyte of beachgrass.</title>
        <authorList>
            <consortium name="DOE Joint Genome Institute"/>
            <person name="David A.S."/>
            <person name="May G."/>
            <person name="Haridas S."/>
            <person name="Lim J."/>
            <person name="Wang M."/>
            <person name="Labutti K."/>
            <person name="Lipzen A."/>
            <person name="Barry K."/>
            <person name="Grigoriev I.V."/>
        </authorList>
    </citation>
    <scope>NUCLEOTIDE SEQUENCE [LARGE SCALE GENOMIC DNA]</scope>
    <source>
        <strain evidence="11">J235TASD1</strain>
    </source>
</reference>
<dbReference type="AlphaFoldDB" id="A0A136IW49"/>
<feature type="compositionally biased region" description="Acidic residues" evidence="7">
    <location>
        <begin position="635"/>
        <end position="666"/>
    </location>
</feature>
<evidence type="ECO:0000256" key="5">
    <source>
        <dbReference type="ARBA" id="ARBA00048336"/>
    </source>
</evidence>
<accession>A0A136IW49</accession>
<dbReference type="SUPFAM" id="SSF56784">
    <property type="entry name" value="HAD-like"/>
    <property type="match status" value="1"/>
</dbReference>
<comment type="subcellular location">
    <subcellularLocation>
        <location evidence="1 6">Nucleus</location>
    </subcellularLocation>
</comment>
<feature type="domain" description="FCP1 homology" evidence="9">
    <location>
        <begin position="157"/>
        <end position="335"/>
    </location>
</feature>
<dbReference type="SUPFAM" id="SSF52113">
    <property type="entry name" value="BRCT domain"/>
    <property type="match status" value="1"/>
</dbReference>
<evidence type="ECO:0000256" key="7">
    <source>
        <dbReference type="SAM" id="MobiDB-lite"/>
    </source>
</evidence>
<evidence type="ECO:0000256" key="6">
    <source>
        <dbReference type="RuleBase" id="RU366066"/>
    </source>
</evidence>
<feature type="compositionally biased region" description="Basic and acidic residues" evidence="7">
    <location>
        <begin position="403"/>
        <end position="437"/>
    </location>
</feature>
<dbReference type="InParanoid" id="A0A136IW49"/>
<comment type="catalytic activity">
    <reaction evidence="5 6">
        <text>O-phospho-L-threonyl-[protein] + H2O = L-threonyl-[protein] + phosphate</text>
        <dbReference type="Rhea" id="RHEA:47004"/>
        <dbReference type="Rhea" id="RHEA-COMP:11060"/>
        <dbReference type="Rhea" id="RHEA-COMP:11605"/>
        <dbReference type="ChEBI" id="CHEBI:15377"/>
        <dbReference type="ChEBI" id="CHEBI:30013"/>
        <dbReference type="ChEBI" id="CHEBI:43474"/>
        <dbReference type="ChEBI" id="CHEBI:61977"/>
        <dbReference type="EC" id="3.1.3.16"/>
    </reaction>
</comment>
<dbReference type="Gene3D" id="3.40.50.1000">
    <property type="entry name" value="HAD superfamily/HAD-like"/>
    <property type="match status" value="1"/>
</dbReference>
<feature type="compositionally biased region" description="Basic and acidic residues" evidence="7">
    <location>
        <begin position="711"/>
        <end position="723"/>
    </location>
</feature>
<evidence type="ECO:0000256" key="2">
    <source>
        <dbReference type="ARBA" id="ARBA00022801"/>
    </source>
</evidence>
<dbReference type="FunFam" id="3.40.50.1000:FF:000142">
    <property type="entry name" value="Similar to FCP1-like phosphatase"/>
    <property type="match status" value="1"/>
</dbReference>
<dbReference type="InterPro" id="IPR036412">
    <property type="entry name" value="HAD-like_sf"/>
</dbReference>
<evidence type="ECO:0000313" key="10">
    <source>
        <dbReference type="EMBL" id="KXJ89274.1"/>
    </source>
</evidence>
<dbReference type="FunCoup" id="A0A136IW49">
    <property type="interactions" value="772"/>
</dbReference>
<dbReference type="InterPro" id="IPR039189">
    <property type="entry name" value="Fcp1"/>
</dbReference>
<dbReference type="OrthoDB" id="10249888at2759"/>
<dbReference type="SMART" id="SM00292">
    <property type="entry name" value="BRCT"/>
    <property type="match status" value="1"/>
</dbReference>
<feature type="region of interest" description="Disordered" evidence="7">
    <location>
        <begin position="603"/>
        <end position="622"/>
    </location>
</feature>
<dbReference type="PROSITE" id="PS50172">
    <property type="entry name" value="BRCT"/>
    <property type="match status" value="1"/>
</dbReference>
<keyword evidence="3 6" id="KW-0539">Nucleus</keyword>
<evidence type="ECO:0000256" key="3">
    <source>
        <dbReference type="ARBA" id="ARBA00023242"/>
    </source>
</evidence>